<reference evidence="5" key="1">
    <citation type="submission" date="2023-07" db="EMBL/GenBank/DDBJ databases">
        <authorList>
            <person name="Stuckert A."/>
        </authorList>
    </citation>
    <scope>NUCLEOTIDE SEQUENCE</scope>
</reference>
<dbReference type="Gene3D" id="3.40.50.150">
    <property type="entry name" value="Vaccinia Virus protein VP39"/>
    <property type="match status" value="1"/>
</dbReference>
<comment type="caution">
    <text evidence="5">The sequence shown here is derived from an EMBL/GenBank/DDBJ whole genome shotgun (WGS) entry which is preliminary data.</text>
</comment>
<evidence type="ECO:0000256" key="2">
    <source>
        <dbReference type="ARBA" id="ARBA00022603"/>
    </source>
</evidence>
<evidence type="ECO:0000313" key="5">
    <source>
        <dbReference type="EMBL" id="CAJ0967717.1"/>
    </source>
</evidence>
<organism evidence="5 6">
    <name type="scientific">Ranitomeya imitator</name>
    <name type="common">mimic poison frog</name>
    <dbReference type="NCBI Taxonomy" id="111125"/>
    <lineage>
        <taxon>Eukaryota</taxon>
        <taxon>Metazoa</taxon>
        <taxon>Chordata</taxon>
        <taxon>Craniata</taxon>
        <taxon>Vertebrata</taxon>
        <taxon>Euteleostomi</taxon>
        <taxon>Amphibia</taxon>
        <taxon>Batrachia</taxon>
        <taxon>Anura</taxon>
        <taxon>Neobatrachia</taxon>
        <taxon>Hyloidea</taxon>
        <taxon>Dendrobatidae</taxon>
        <taxon>Dendrobatinae</taxon>
        <taxon>Ranitomeya</taxon>
    </lineage>
</organism>
<dbReference type="Proteomes" id="UP001176940">
    <property type="component" value="Unassembled WGS sequence"/>
</dbReference>
<keyword evidence="2" id="KW-0489">Methyltransferase</keyword>
<dbReference type="InterPro" id="IPR029063">
    <property type="entry name" value="SAM-dependent_MTases_sf"/>
</dbReference>
<evidence type="ECO:0008006" key="7">
    <source>
        <dbReference type="Google" id="ProtNLM"/>
    </source>
</evidence>
<dbReference type="SUPFAM" id="SSF53335">
    <property type="entry name" value="S-adenosyl-L-methionine-dependent methyltransferases"/>
    <property type="match status" value="1"/>
</dbReference>
<comment type="similarity">
    <text evidence="1">Belongs to the class I-like SAM-binding methyltransferase superfamily. NNMT/PNMT/TEMT family.</text>
</comment>
<name>A0ABN9MLV3_9NEOB</name>
<proteinExistence type="inferred from homology"/>
<keyword evidence="3" id="KW-0808">Transferase</keyword>
<protein>
    <recommendedName>
        <fullName evidence="7">Methyltransferase type 11 domain-containing protein</fullName>
    </recommendedName>
</protein>
<accession>A0ABN9MLV3</accession>
<keyword evidence="6" id="KW-1185">Reference proteome</keyword>
<dbReference type="EMBL" id="CAUEEQ010078535">
    <property type="protein sequence ID" value="CAJ0967717.1"/>
    <property type="molecule type" value="Genomic_DNA"/>
</dbReference>
<gene>
    <name evidence="5" type="ORF">RIMI_LOCUS22431929</name>
</gene>
<evidence type="ECO:0000313" key="6">
    <source>
        <dbReference type="Proteomes" id="UP001176940"/>
    </source>
</evidence>
<evidence type="ECO:0000256" key="3">
    <source>
        <dbReference type="ARBA" id="ARBA00022679"/>
    </source>
</evidence>
<evidence type="ECO:0000256" key="1">
    <source>
        <dbReference type="ARBA" id="ARBA00007996"/>
    </source>
</evidence>
<dbReference type="PANTHER" id="PTHR10867:SF32">
    <property type="entry name" value="NICOTINAMIDE N-METHYLTRANSFERASE"/>
    <property type="match status" value="1"/>
</dbReference>
<dbReference type="InterPro" id="IPR000940">
    <property type="entry name" value="NNMT_TEMT_trans"/>
</dbReference>
<dbReference type="PROSITE" id="PS51681">
    <property type="entry name" value="SAM_MT_NNMT_PNMT_TEMT"/>
    <property type="match status" value="1"/>
</dbReference>
<sequence>MKSRDTGLFKFTCILNSPESSTYTVLWISASSYSFLIFQAYPRLDQFQDKEGKVRSALQHILKCDLEKENIMDPIVLPPADCIISFGLLDMICKKQDDYIRYLRKLLKLLKPGGHIIIFGTLEMTFYTIGKHKFHAFNYDEDFARKALVGEGLIIDRCEVKKRTVMNDHNDYKGMIFIAAHKEM</sequence>
<dbReference type="Pfam" id="PF01234">
    <property type="entry name" value="NNMT_PNMT_TEMT"/>
    <property type="match status" value="1"/>
</dbReference>
<evidence type="ECO:0000256" key="4">
    <source>
        <dbReference type="ARBA" id="ARBA00022691"/>
    </source>
</evidence>
<keyword evidence="4" id="KW-0949">S-adenosyl-L-methionine</keyword>
<dbReference type="PANTHER" id="PTHR10867">
    <property type="entry name" value="NNMT/PNMT/TEMT FAMILY MEMBER"/>
    <property type="match status" value="1"/>
</dbReference>